<dbReference type="RefSeq" id="WP_073372017.1">
    <property type="nucleotide sequence ID" value="NZ_FQWB01000013.1"/>
</dbReference>
<name>A0A1M5PUC3_9FLAO</name>
<evidence type="ECO:0000313" key="1">
    <source>
        <dbReference type="EMBL" id="SHH05211.1"/>
    </source>
</evidence>
<sequence>MKYKVVYIDDETSQNSQAFADGLSSQSLIDITIKLPTKFEELISELIAEQKDIDALILDLKLDGNQQGERTATYTAPSLATGIRTKCFAENGFENAFPIFLISSTNNLKKYYDSDTSSHDLFDFTFYKTSIAEKGKEYEQMIASITHAYKAIQENRTNFNELLGLPSDSEIPNKVFTSKFLLGEGTSISEISQYIFNEIICKSGVLIDENILAARFGIDFNISKDWATLIELLNDNKYSGIFKDSFHRWWANDILNWWNSNFSKPLIQLTALDRVNLLKDKFKLPNLVEAQQIDKTTSSKFWTVCQAYKLPLDPKDGFLLDGNLTHSWQDKRYLSLHSILERDAKTLGLLIHPAEKERLEDIKQEYK</sequence>
<dbReference type="STRING" id="468056.SAMN05443549_11324"/>
<gene>
    <name evidence="1" type="ORF">SAMN05443549_11324</name>
</gene>
<evidence type="ECO:0000313" key="2">
    <source>
        <dbReference type="Proteomes" id="UP000184516"/>
    </source>
</evidence>
<dbReference type="EMBL" id="FQWB01000013">
    <property type="protein sequence ID" value="SHH05211.1"/>
    <property type="molecule type" value="Genomic_DNA"/>
</dbReference>
<proteinExistence type="predicted"/>
<organism evidence="1 2">
    <name type="scientific">Flavobacterium fluvii</name>
    <dbReference type="NCBI Taxonomy" id="468056"/>
    <lineage>
        <taxon>Bacteria</taxon>
        <taxon>Pseudomonadati</taxon>
        <taxon>Bacteroidota</taxon>
        <taxon>Flavobacteriia</taxon>
        <taxon>Flavobacteriales</taxon>
        <taxon>Flavobacteriaceae</taxon>
        <taxon>Flavobacterium</taxon>
    </lineage>
</organism>
<protein>
    <submittedName>
        <fullName evidence="1">Uncharacterized protein</fullName>
    </submittedName>
</protein>
<dbReference type="OrthoDB" id="6402183at2"/>
<keyword evidence="2" id="KW-1185">Reference proteome</keyword>
<accession>A0A1M5PUC3</accession>
<dbReference type="Proteomes" id="UP000184516">
    <property type="component" value="Unassembled WGS sequence"/>
</dbReference>
<reference evidence="2" key="1">
    <citation type="submission" date="2016-11" db="EMBL/GenBank/DDBJ databases">
        <authorList>
            <person name="Varghese N."/>
            <person name="Submissions S."/>
        </authorList>
    </citation>
    <scope>NUCLEOTIDE SEQUENCE [LARGE SCALE GENOMIC DNA]</scope>
    <source>
        <strain evidence="2">DSM 19978</strain>
    </source>
</reference>
<dbReference type="AlphaFoldDB" id="A0A1M5PUC3"/>